<organism evidence="2 3">
    <name type="scientific">Streptomyces bottropensis ATCC 25435</name>
    <dbReference type="NCBI Taxonomy" id="1054862"/>
    <lineage>
        <taxon>Bacteria</taxon>
        <taxon>Bacillati</taxon>
        <taxon>Actinomycetota</taxon>
        <taxon>Actinomycetes</taxon>
        <taxon>Kitasatosporales</taxon>
        <taxon>Streptomycetaceae</taxon>
        <taxon>Streptomyces</taxon>
    </lineage>
</organism>
<sequence>MTGPTAVPATAGGSLSPTSLSTSSSRRADPSRTPFSPRWTSLAKSRIGASLHEVAPVLTALGDKVPAGTLTVTTAPQLAAIAVHGPTLP</sequence>
<protein>
    <submittedName>
        <fullName evidence="2">Uncharacterized protein</fullName>
    </submittedName>
</protein>
<name>M3DJN2_9ACTN</name>
<proteinExistence type="predicted"/>
<feature type="compositionally biased region" description="Low complexity" evidence="1">
    <location>
        <begin position="14"/>
        <end position="25"/>
    </location>
</feature>
<feature type="region of interest" description="Disordered" evidence="1">
    <location>
        <begin position="1"/>
        <end position="39"/>
    </location>
</feature>
<evidence type="ECO:0000313" key="3">
    <source>
        <dbReference type="Proteomes" id="UP000030760"/>
    </source>
</evidence>
<evidence type="ECO:0000313" key="2">
    <source>
        <dbReference type="EMBL" id="EMF57047.1"/>
    </source>
</evidence>
<dbReference type="EMBL" id="KB405058">
    <property type="protein sequence ID" value="EMF57047.1"/>
    <property type="molecule type" value="Genomic_DNA"/>
</dbReference>
<dbReference type="Proteomes" id="UP000030760">
    <property type="component" value="Unassembled WGS sequence"/>
</dbReference>
<reference evidence="3" key="1">
    <citation type="journal article" date="2013" name="Genome Announc.">
        <title>Draft Genome Sequence of Streptomyces bottropensis ATCC 25435, a Bottromycin-Producing Actinomycete.</title>
        <authorList>
            <person name="Zhang H."/>
            <person name="Zhou W."/>
            <person name="Zhuang Y."/>
            <person name="Liang X."/>
            <person name="Liu T."/>
        </authorList>
    </citation>
    <scope>NUCLEOTIDE SEQUENCE [LARGE SCALE GENOMIC DNA]</scope>
    <source>
        <strain evidence="3">ATCC 25435</strain>
    </source>
</reference>
<gene>
    <name evidence="2" type="ORF">SBD_1583</name>
</gene>
<evidence type="ECO:0000256" key="1">
    <source>
        <dbReference type="SAM" id="MobiDB-lite"/>
    </source>
</evidence>
<accession>M3DJN2</accession>
<dbReference type="AlphaFoldDB" id="M3DJN2"/>